<dbReference type="AlphaFoldDB" id="A0A934MWZ0"/>
<dbReference type="InterPro" id="IPR029058">
    <property type="entry name" value="AB_hydrolase_fold"/>
</dbReference>
<protein>
    <submittedName>
        <fullName evidence="1">Alpha/beta hydrolase</fullName>
    </submittedName>
</protein>
<proteinExistence type="predicted"/>
<evidence type="ECO:0000313" key="1">
    <source>
        <dbReference type="EMBL" id="MBJ7538719.1"/>
    </source>
</evidence>
<comment type="caution">
    <text evidence="1">The sequence shown here is derived from an EMBL/GenBank/DDBJ whole genome shotgun (WGS) entry which is preliminary data.</text>
</comment>
<reference evidence="1" key="1">
    <citation type="submission" date="2020-12" db="EMBL/GenBank/DDBJ databases">
        <title>Marinomonas arctica sp. nov., a psychrotolerant bacterium isolated from the Arctic.</title>
        <authorList>
            <person name="Zhang Y."/>
        </authorList>
    </citation>
    <scope>NUCLEOTIDE SEQUENCE</scope>
    <source>
        <strain evidence="1">C1424</strain>
    </source>
</reference>
<name>A0A934MWZ0_9GAMM</name>
<dbReference type="Gene3D" id="3.40.50.1820">
    <property type="entry name" value="alpha/beta hydrolase"/>
    <property type="match status" value="1"/>
</dbReference>
<dbReference type="GO" id="GO:0016787">
    <property type="term" value="F:hydrolase activity"/>
    <property type="evidence" value="ECO:0007669"/>
    <property type="project" value="UniProtKB-KW"/>
</dbReference>
<dbReference type="PANTHER" id="PTHR37946">
    <property type="entry name" value="SLL1969 PROTEIN"/>
    <property type="match status" value="1"/>
</dbReference>
<keyword evidence="2" id="KW-1185">Reference proteome</keyword>
<sequence length="203" mass="22401">MARTDRSMDKMEEVLKAEGYTVINYDYPSTRYDITTIAKEYLPKAVAQCKPDVTVNFVTHSLGGIVLRKYLSINMLENLGRVVMLGPPNKGSEVVDKLKNIPGFKLINGPAGMQLGTDDSSAPNSLGPVNYPVGIIAGRSTINPILSQMLPNPDDGKVSVERTKLEGMTDHIVVSVSHPFLMRDKDVIRQVKAFLHEGAFERR</sequence>
<keyword evidence="1" id="KW-0378">Hydrolase</keyword>
<accession>A0A934MWZ0</accession>
<dbReference type="PANTHER" id="PTHR37946:SF1">
    <property type="entry name" value="SLL1969 PROTEIN"/>
    <property type="match status" value="1"/>
</dbReference>
<dbReference type="Proteomes" id="UP000628710">
    <property type="component" value="Unassembled WGS sequence"/>
</dbReference>
<organism evidence="1 2">
    <name type="scientific">Marinomonas transparens</name>
    <dbReference type="NCBI Taxonomy" id="2795388"/>
    <lineage>
        <taxon>Bacteria</taxon>
        <taxon>Pseudomonadati</taxon>
        <taxon>Pseudomonadota</taxon>
        <taxon>Gammaproteobacteria</taxon>
        <taxon>Oceanospirillales</taxon>
        <taxon>Oceanospirillaceae</taxon>
        <taxon>Marinomonas</taxon>
    </lineage>
</organism>
<dbReference type="SUPFAM" id="SSF53474">
    <property type="entry name" value="alpha/beta-Hydrolases"/>
    <property type="match status" value="1"/>
</dbReference>
<dbReference type="EMBL" id="JAEMNX010000017">
    <property type="protein sequence ID" value="MBJ7538719.1"/>
    <property type="molecule type" value="Genomic_DNA"/>
</dbReference>
<gene>
    <name evidence="1" type="ORF">I8J31_13620</name>
</gene>
<evidence type="ECO:0000313" key="2">
    <source>
        <dbReference type="Proteomes" id="UP000628710"/>
    </source>
</evidence>